<dbReference type="EMBL" id="JNVU01000017">
    <property type="protein sequence ID" value="KEI45088.1"/>
    <property type="molecule type" value="Genomic_DNA"/>
</dbReference>
<dbReference type="OrthoDB" id="2987348at2"/>
<dbReference type="STRING" id="28042.GU90_07820"/>
<protein>
    <submittedName>
        <fullName evidence="3">Haloalkane dehalogenase</fullName>
    </submittedName>
</protein>
<feature type="domain" description="AB hydrolase-1" evidence="2">
    <location>
        <begin position="27"/>
        <end position="263"/>
    </location>
</feature>
<dbReference type="Pfam" id="PF00561">
    <property type="entry name" value="Abhydrolase_1"/>
    <property type="match status" value="1"/>
</dbReference>
<comment type="caution">
    <text evidence="3">The sequence shown here is derived from an EMBL/GenBank/DDBJ whole genome shotgun (WGS) entry which is preliminary data.</text>
</comment>
<proteinExistence type="predicted"/>
<evidence type="ECO:0000313" key="4">
    <source>
        <dbReference type="Proteomes" id="UP000031419"/>
    </source>
</evidence>
<evidence type="ECO:0000256" key="1">
    <source>
        <dbReference type="ARBA" id="ARBA00022801"/>
    </source>
</evidence>
<keyword evidence="1" id="KW-0378">Hydrolase</keyword>
<dbReference type="AlphaFoldDB" id="A0A073AZ87"/>
<dbReference type="eggNOG" id="COG0596">
    <property type="taxonomic scope" value="Bacteria"/>
</dbReference>
<name>A0A073AZ87_9PSEU</name>
<sequence length="279" mass="30899">MAEHIQISTEAGCFDALAAGPQDGREVMLLHGFPESGLQWSAQLEVLGNARCRAVAPDQRGYSPGVRPEQVADYRMEALVGDVLDIADSLGWHEFDLVGHDWGAAVAWNTAAAHPERVRTLTAVSIPHPDPFQDAVRQDEDQRMRSAYMRTFRSSGAERILLADDARKLRGIYDNKVPAEHVTEYVRRLSEPGALTAALNWYRAMRSTRVRTGPVKVPTLYVWSTEDVAVGSTAALATAEHVTGDYRFEVLEDVSHWIPEEAPEALTRLLLEHLVAHPA</sequence>
<evidence type="ECO:0000259" key="2">
    <source>
        <dbReference type="Pfam" id="PF00561"/>
    </source>
</evidence>
<dbReference type="PANTHER" id="PTHR43329">
    <property type="entry name" value="EPOXIDE HYDROLASE"/>
    <property type="match status" value="1"/>
</dbReference>
<gene>
    <name evidence="3" type="ORF">GU90_07820</name>
</gene>
<dbReference type="RefSeq" id="WP_029722397.1">
    <property type="nucleotide sequence ID" value="NZ_JAJUIW010000048.1"/>
</dbReference>
<dbReference type="GO" id="GO:0016787">
    <property type="term" value="F:hydrolase activity"/>
    <property type="evidence" value="ECO:0007669"/>
    <property type="project" value="UniProtKB-KW"/>
</dbReference>
<keyword evidence="4" id="KW-1185">Reference proteome</keyword>
<evidence type="ECO:0000313" key="3">
    <source>
        <dbReference type="EMBL" id="KEI45088.1"/>
    </source>
</evidence>
<dbReference type="Gene3D" id="3.40.50.1820">
    <property type="entry name" value="alpha/beta hydrolase"/>
    <property type="match status" value="1"/>
</dbReference>
<dbReference type="PRINTS" id="PR00111">
    <property type="entry name" value="ABHYDROLASE"/>
</dbReference>
<dbReference type="InterPro" id="IPR000639">
    <property type="entry name" value="Epox_hydrolase-like"/>
</dbReference>
<accession>A0A073AZ87</accession>
<dbReference type="Proteomes" id="UP000031419">
    <property type="component" value="Unassembled WGS sequence"/>
</dbReference>
<reference evidence="3 4" key="1">
    <citation type="submission" date="2014-06" db="EMBL/GenBank/DDBJ databases">
        <title>Saccharopolyspora rectivirgula DSM-43113 Genome sequencing.</title>
        <authorList>
            <person name="Barrera C."/>
            <person name="Millon L."/>
            <person name="Rognon B."/>
            <person name="Zaugg C."/>
            <person name="Monod M."/>
        </authorList>
    </citation>
    <scope>NUCLEOTIDE SEQUENCE [LARGE SCALE GENOMIC DNA]</scope>
    <source>
        <strain evidence="3 4">DSM 43113</strain>
    </source>
</reference>
<dbReference type="InterPro" id="IPR029058">
    <property type="entry name" value="AB_hydrolase_fold"/>
</dbReference>
<organism evidence="3 4">
    <name type="scientific">Saccharopolyspora rectivirgula</name>
    <dbReference type="NCBI Taxonomy" id="28042"/>
    <lineage>
        <taxon>Bacteria</taxon>
        <taxon>Bacillati</taxon>
        <taxon>Actinomycetota</taxon>
        <taxon>Actinomycetes</taxon>
        <taxon>Pseudonocardiales</taxon>
        <taxon>Pseudonocardiaceae</taxon>
        <taxon>Saccharopolyspora</taxon>
    </lineage>
</organism>
<dbReference type="SUPFAM" id="SSF53474">
    <property type="entry name" value="alpha/beta-Hydrolases"/>
    <property type="match status" value="1"/>
</dbReference>
<dbReference type="InterPro" id="IPR000073">
    <property type="entry name" value="AB_hydrolase_1"/>
</dbReference>
<dbReference type="PRINTS" id="PR00412">
    <property type="entry name" value="EPOXHYDRLASE"/>
</dbReference>